<dbReference type="GO" id="GO:0005886">
    <property type="term" value="C:plasma membrane"/>
    <property type="evidence" value="ECO:0007669"/>
    <property type="project" value="UniProtKB-SubCell"/>
</dbReference>
<dbReference type="Pfam" id="PF00560">
    <property type="entry name" value="LRR_1"/>
    <property type="match status" value="3"/>
</dbReference>
<dbReference type="GeneID" id="110744716"/>
<comment type="similarity">
    <text evidence="2">Belongs to the RLP family.</text>
</comment>
<dbReference type="InterPro" id="IPR032675">
    <property type="entry name" value="LRR_dom_sf"/>
</dbReference>
<organism evidence="17 18">
    <name type="scientific">Prunus avium</name>
    <name type="common">Cherry</name>
    <name type="synonym">Cerasus avium</name>
    <dbReference type="NCBI Taxonomy" id="42229"/>
    <lineage>
        <taxon>Eukaryota</taxon>
        <taxon>Viridiplantae</taxon>
        <taxon>Streptophyta</taxon>
        <taxon>Embryophyta</taxon>
        <taxon>Tracheophyta</taxon>
        <taxon>Spermatophyta</taxon>
        <taxon>Magnoliopsida</taxon>
        <taxon>eudicotyledons</taxon>
        <taxon>Gunneridae</taxon>
        <taxon>Pentapetalae</taxon>
        <taxon>rosids</taxon>
        <taxon>fabids</taxon>
        <taxon>Rosales</taxon>
        <taxon>Rosaceae</taxon>
        <taxon>Amygdaloideae</taxon>
        <taxon>Amygdaleae</taxon>
        <taxon>Prunus</taxon>
    </lineage>
</organism>
<evidence type="ECO:0000256" key="13">
    <source>
        <dbReference type="SAM" id="Phobius"/>
    </source>
</evidence>
<dbReference type="Gramene" id="Pav_sc0004129.1_g010.1.br:mrna">
    <property type="protein sequence ID" value="Pav_sc0004129.1_g010.1.br:CDS:1"/>
    <property type="gene ID" value="Pav_sc0004129.1_g010.1.br"/>
</dbReference>
<dbReference type="SMR" id="A0A6P5RHS3"/>
<evidence type="ECO:0000256" key="10">
    <source>
        <dbReference type="ARBA" id="ARBA00023170"/>
    </source>
</evidence>
<proteinExistence type="inferred from homology"/>
<dbReference type="RefSeq" id="XP_021800396.1">
    <property type="nucleotide sequence ID" value="XM_021944704.1"/>
</dbReference>
<dbReference type="AlphaFoldDB" id="A0A6P5RHS3"/>
<feature type="domain" description="Disease resistance R13L4/SHOC-2-like LRR" evidence="16">
    <location>
        <begin position="296"/>
        <end position="508"/>
    </location>
</feature>
<feature type="transmembrane region" description="Helical" evidence="13">
    <location>
        <begin position="907"/>
        <end position="927"/>
    </location>
</feature>
<dbReference type="PANTHER" id="PTHR48061:SF12">
    <property type="entry name" value="DISEASE RESISTANCE LIKE PROTEIN"/>
    <property type="match status" value="1"/>
</dbReference>
<evidence type="ECO:0000256" key="8">
    <source>
        <dbReference type="ARBA" id="ARBA00022989"/>
    </source>
</evidence>
<evidence type="ECO:0000256" key="14">
    <source>
        <dbReference type="SAM" id="SignalP"/>
    </source>
</evidence>
<keyword evidence="8 13" id="KW-1133">Transmembrane helix</keyword>
<keyword evidence="10" id="KW-0675">Receptor</keyword>
<reference evidence="18" key="1">
    <citation type="submission" date="2025-08" db="UniProtKB">
        <authorList>
            <consortium name="RefSeq"/>
        </authorList>
    </citation>
    <scope>IDENTIFICATION</scope>
</reference>
<evidence type="ECO:0000256" key="3">
    <source>
        <dbReference type="ARBA" id="ARBA00022475"/>
    </source>
</evidence>
<dbReference type="InterPro" id="IPR003591">
    <property type="entry name" value="Leu-rich_rpt_typical-subtyp"/>
</dbReference>
<dbReference type="FunFam" id="3.80.10.10:FF:000213">
    <property type="entry name" value="Tyrosine-sulfated glycopeptide receptor 1"/>
    <property type="match status" value="1"/>
</dbReference>
<dbReference type="SUPFAM" id="SSF52047">
    <property type="entry name" value="RNI-like"/>
    <property type="match status" value="1"/>
</dbReference>
<evidence type="ECO:0000256" key="5">
    <source>
        <dbReference type="ARBA" id="ARBA00022692"/>
    </source>
</evidence>
<feature type="domain" description="Leucine-rich repeat-containing N-terminal plant-type" evidence="15">
    <location>
        <begin position="37"/>
        <end position="88"/>
    </location>
</feature>
<evidence type="ECO:0000256" key="6">
    <source>
        <dbReference type="ARBA" id="ARBA00022729"/>
    </source>
</evidence>
<dbReference type="Pfam" id="PF08263">
    <property type="entry name" value="LRRNT_2"/>
    <property type="match status" value="1"/>
</dbReference>
<keyword evidence="6 14" id="KW-0732">Signal</keyword>
<dbReference type="FunFam" id="3.80.10.10:FF:000095">
    <property type="entry name" value="LRR receptor-like serine/threonine-protein kinase GSO1"/>
    <property type="match status" value="1"/>
</dbReference>
<sequence>MGIHLSIRMLLKLVVLLLFHLVVANFVDSLQHLSCHAEESSALLQFKESFMIDKSASSNDGAYPKVSSWKPAAGGNSSCCSWDGVECDEMTGHVIGLNLSSSYLYGSFDSNSSLFSLVHLQRLSLSDNNFNHSQIPSGIRNFPSLTHLDLSASFFSGQVPSEVSHLSKLTYLNLCCNFLENGTPDNPQRLLKLQPSDMRSLVQNLTSLETLYLSFINISLIIPVSLTNLSFLTSLALRKCDLFGEFPVKIFSLQNLEVLSVRYNQDLTGYLPEFNRSSPFVSLKVGFTSFFGTIPSSIEKLNSLQELDVAQCNFSNSLVPSALGNLRQLTYLDISLSRFGGPIPDSLANLTQLTVFRISTSYLTGPIPSWLGNFTKLVYLDFAFNNLNGSIPASFSNLTYLEILYLQSNNLSGVVEFQMFQKVQNLYQLELSWNNLEFVTDQFSKIMDATVQQFSILGLSSCNLKEFPYFLKNQTKLERLYMPGNNIHGEVPNWMWNISKETLILVDITDNFLSGELPVVIPWVNLLCFRLSNNIFHGRLPIHPPSLLEYGATNNKFTGEISPLLCNMNSLLYLDLSKNNLSGTLPQCLGNFSDGLILLLLGNNSFHGMMPQSFNNSSSLMMIDVSHNQLQGQLPRSLANCLILEYLVLSNNQFSDVFPIWLGTLPELKLLAMRHNGFNGVIGQSRTTVDFPKLRILDLSYNNFRGEIPPLFPDIAVNMLTYMQAEVHYVVTGVYVTRSVAYSITLAIKGLDLHYSKILEGFAAIDISSNKFEGKIPEFIGNLKELRSLNISGNILTGSIPSSLGNLRKLESLDLSQNKLSGQIPQQLMQLSFLGTFDVSHNNLTGPIPQGTQLTSFNSTSYEGNLGLCGDPLPNKCGNQEAPQRPPSTEEDNGSGSTGMVEFDLKFGLAGIGSGFVVGVVLADVVITRRQELFLRVVGMVRLMIWKR</sequence>
<evidence type="ECO:0000256" key="12">
    <source>
        <dbReference type="SAM" id="MobiDB-lite"/>
    </source>
</evidence>
<dbReference type="PANTHER" id="PTHR48061">
    <property type="entry name" value="LEUCINE-RICH REPEAT RECEPTOR PROTEIN KINASE EMS1-LIKE-RELATED"/>
    <property type="match status" value="1"/>
</dbReference>
<keyword evidence="17" id="KW-1185">Reference proteome</keyword>
<evidence type="ECO:0000256" key="1">
    <source>
        <dbReference type="ARBA" id="ARBA00004251"/>
    </source>
</evidence>
<dbReference type="InterPro" id="IPR046956">
    <property type="entry name" value="RLP23-like"/>
</dbReference>
<evidence type="ECO:0000313" key="17">
    <source>
        <dbReference type="Proteomes" id="UP000515124"/>
    </source>
</evidence>
<evidence type="ECO:0000313" key="18">
    <source>
        <dbReference type="RefSeq" id="XP_021800396.1"/>
    </source>
</evidence>
<evidence type="ECO:0000256" key="2">
    <source>
        <dbReference type="ARBA" id="ARBA00009592"/>
    </source>
</evidence>
<dbReference type="KEGG" id="pavi:110744716"/>
<dbReference type="SMART" id="SM00369">
    <property type="entry name" value="LRR_TYP"/>
    <property type="match status" value="9"/>
</dbReference>
<protein>
    <submittedName>
        <fullName evidence="18">Receptor-like protein 12</fullName>
    </submittedName>
</protein>
<keyword evidence="4" id="KW-0433">Leucine-rich repeat</keyword>
<dbReference type="Pfam" id="PF23598">
    <property type="entry name" value="LRR_14"/>
    <property type="match status" value="1"/>
</dbReference>
<dbReference type="Pfam" id="PF13855">
    <property type="entry name" value="LRR_8"/>
    <property type="match status" value="2"/>
</dbReference>
<dbReference type="InterPro" id="IPR013210">
    <property type="entry name" value="LRR_N_plant-typ"/>
</dbReference>
<keyword evidence="3" id="KW-1003">Cell membrane</keyword>
<keyword evidence="7" id="KW-0677">Repeat</keyword>
<feature type="region of interest" description="Disordered" evidence="12">
    <location>
        <begin position="873"/>
        <end position="897"/>
    </location>
</feature>
<evidence type="ECO:0000259" key="15">
    <source>
        <dbReference type="Pfam" id="PF08263"/>
    </source>
</evidence>
<dbReference type="SUPFAM" id="SSF52058">
    <property type="entry name" value="L domain-like"/>
    <property type="match status" value="1"/>
</dbReference>
<evidence type="ECO:0000259" key="16">
    <source>
        <dbReference type="Pfam" id="PF23598"/>
    </source>
</evidence>
<dbReference type="InterPro" id="IPR001611">
    <property type="entry name" value="Leu-rich_rpt"/>
</dbReference>
<evidence type="ECO:0000256" key="4">
    <source>
        <dbReference type="ARBA" id="ARBA00022614"/>
    </source>
</evidence>
<feature type="signal peptide" evidence="14">
    <location>
        <begin position="1"/>
        <end position="24"/>
    </location>
</feature>
<keyword evidence="11" id="KW-0325">Glycoprotein</keyword>
<name>A0A6P5RHS3_PRUAV</name>
<comment type="subcellular location">
    <subcellularLocation>
        <location evidence="1">Cell membrane</location>
        <topology evidence="1">Single-pass type I membrane protein</topology>
    </subcellularLocation>
</comment>
<keyword evidence="5 13" id="KW-0812">Transmembrane</keyword>
<feature type="chain" id="PRO_5028070703" evidence="14">
    <location>
        <begin position="25"/>
        <end position="948"/>
    </location>
</feature>
<gene>
    <name evidence="18" type="primary">LOC110744716</name>
</gene>
<dbReference type="Gene3D" id="3.80.10.10">
    <property type="entry name" value="Ribonuclease Inhibitor"/>
    <property type="match status" value="6"/>
</dbReference>
<accession>A0A6P5RHS3</accession>
<dbReference type="InterPro" id="IPR055414">
    <property type="entry name" value="LRR_R13L4/SHOC2-like"/>
</dbReference>
<dbReference type="Proteomes" id="UP000515124">
    <property type="component" value="Unplaced"/>
</dbReference>
<evidence type="ECO:0000256" key="9">
    <source>
        <dbReference type="ARBA" id="ARBA00023136"/>
    </source>
</evidence>
<evidence type="ECO:0000256" key="11">
    <source>
        <dbReference type="ARBA" id="ARBA00023180"/>
    </source>
</evidence>
<keyword evidence="9 13" id="KW-0472">Membrane</keyword>
<evidence type="ECO:0000256" key="7">
    <source>
        <dbReference type="ARBA" id="ARBA00022737"/>
    </source>
</evidence>
<dbReference type="PRINTS" id="PR00019">
    <property type="entry name" value="LEURICHRPT"/>
</dbReference>